<feature type="transmembrane region" description="Helical" evidence="1">
    <location>
        <begin position="310"/>
        <end position="332"/>
    </location>
</feature>
<keyword evidence="3" id="KW-1185">Reference proteome</keyword>
<dbReference type="RefSeq" id="WP_184517977.1">
    <property type="nucleotide sequence ID" value="NZ_JACIJD010000009.1"/>
</dbReference>
<sequence>MRKLEEPREVSDASKQRQEPIFTLSLRLVVFLASIACVYFIWGNEYYTRSSDLALHYGLAEFISASKTWPDRFWPHLEVMSSYPPVTHTLGALIGVFTGTTFTGVNTIALLSVFGIYLCFLRLMQSDRIGEVAASYIVFLVTIYQLHPYNIISGGEIRGYNFYYGQIVSFAMYLMLTTPIFLSELRPLVLAPLMSLLVFAFGWVYPMAVVQLACATLAFFGLQVGQHFVRNRNISLNRIAPLALTSLAFPLLIVGHPTFADMRANAQYEGGIDIALPLHLVQITVLICGLPLCVLALLSIFSRTINHREIVFSAVSLGIFGAALVQILALNFGIGSNYGVSKHIFGVVTVTAAVTSYLLSKSVFGLLRPSLWQPDSGFVRFAPAFVAVVTISIVMHGSSYSQQPFLRAREFLIENLPADGRHQTASVSKNLSPAENFALSLGDMQYNKVASAVVALGDNIVADPQIAANIRSRSPLRYIAFSSRSTPSFTEPCLIAQSENAGLVLARAECTGDKTVYTVGQWITVPDLREDKPFLRDGWSSVESWGVWSDGAEARLSFLLDMPVEGRLRLEMRAHAFLNAQTLRQRVQIAVNGRDVGQWVFDNNANSSERTISFPGSYISGDVLEIDFRFPDAARPSPDERLLGMGVVAFRLLKD</sequence>
<keyword evidence="1" id="KW-1133">Transmembrane helix</keyword>
<dbReference type="Proteomes" id="UP000580654">
    <property type="component" value="Unassembled WGS sequence"/>
</dbReference>
<feature type="transmembrane region" description="Helical" evidence="1">
    <location>
        <begin position="279"/>
        <end position="298"/>
    </location>
</feature>
<feature type="transmembrane region" description="Helical" evidence="1">
    <location>
        <begin position="241"/>
        <end position="259"/>
    </location>
</feature>
<organism evidence="2 3">
    <name type="scientific">Muricoccus pecuniae</name>
    <dbReference type="NCBI Taxonomy" id="693023"/>
    <lineage>
        <taxon>Bacteria</taxon>
        <taxon>Pseudomonadati</taxon>
        <taxon>Pseudomonadota</taxon>
        <taxon>Alphaproteobacteria</taxon>
        <taxon>Acetobacterales</taxon>
        <taxon>Roseomonadaceae</taxon>
        <taxon>Muricoccus</taxon>
    </lineage>
</organism>
<keyword evidence="1" id="KW-0472">Membrane</keyword>
<feature type="transmembrane region" description="Helical" evidence="1">
    <location>
        <begin position="90"/>
        <end position="120"/>
    </location>
</feature>
<name>A0A840Y653_9PROT</name>
<reference evidence="2 3" key="1">
    <citation type="submission" date="2020-08" db="EMBL/GenBank/DDBJ databases">
        <title>Genomic Encyclopedia of Type Strains, Phase IV (KMG-IV): sequencing the most valuable type-strain genomes for metagenomic binning, comparative biology and taxonomic classification.</title>
        <authorList>
            <person name="Goeker M."/>
        </authorList>
    </citation>
    <scope>NUCLEOTIDE SEQUENCE [LARGE SCALE GENOMIC DNA]</scope>
    <source>
        <strain evidence="2 3">DSM 25622</strain>
    </source>
</reference>
<accession>A0A840Y653</accession>
<evidence type="ECO:0000256" key="1">
    <source>
        <dbReference type="SAM" id="Phobius"/>
    </source>
</evidence>
<evidence type="ECO:0000313" key="3">
    <source>
        <dbReference type="Proteomes" id="UP000580654"/>
    </source>
</evidence>
<feature type="transmembrane region" description="Helical" evidence="1">
    <location>
        <begin position="344"/>
        <end position="366"/>
    </location>
</feature>
<feature type="transmembrane region" description="Helical" evidence="1">
    <location>
        <begin position="163"/>
        <end position="181"/>
    </location>
</feature>
<proteinExistence type="predicted"/>
<feature type="transmembrane region" description="Helical" evidence="1">
    <location>
        <begin position="378"/>
        <end position="397"/>
    </location>
</feature>
<gene>
    <name evidence="2" type="ORF">FHS87_002294</name>
</gene>
<evidence type="ECO:0000313" key="2">
    <source>
        <dbReference type="EMBL" id="MBB5694249.1"/>
    </source>
</evidence>
<dbReference type="EMBL" id="JACIJD010000009">
    <property type="protein sequence ID" value="MBB5694249.1"/>
    <property type="molecule type" value="Genomic_DNA"/>
</dbReference>
<feature type="transmembrane region" description="Helical" evidence="1">
    <location>
        <begin position="210"/>
        <end position="229"/>
    </location>
</feature>
<keyword evidence="1" id="KW-0812">Transmembrane</keyword>
<comment type="caution">
    <text evidence="2">The sequence shown here is derived from an EMBL/GenBank/DDBJ whole genome shotgun (WGS) entry which is preliminary data.</text>
</comment>
<dbReference type="AlphaFoldDB" id="A0A840Y653"/>
<feature type="transmembrane region" description="Helical" evidence="1">
    <location>
        <begin position="21"/>
        <end position="42"/>
    </location>
</feature>
<protein>
    <submittedName>
        <fullName evidence="2">Uncharacterized protein</fullName>
    </submittedName>
</protein>